<dbReference type="InterPro" id="IPR036188">
    <property type="entry name" value="FAD/NAD-bd_sf"/>
</dbReference>
<name>A0A7S2CBC1_9EUKA</name>
<dbReference type="Pfam" id="PF01593">
    <property type="entry name" value="Amino_oxidase"/>
    <property type="match status" value="1"/>
</dbReference>
<accession>A0A7S2CBC1</accession>
<dbReference type="AlphaFoldDB" id="A0A7S2CBC1"/>
<feature type="domain" description="Amine oxidase" evidence="1">
    <location>
        <begin position="27"/>
        <end position="92"/>
    </location>
</feature>
<dbReference type="InterPro" id="IPR002937">
    <property type="entry name" value="Amino_oxidase"/>
</dbReference>
<protein>
    <recommendedName>
        <fullName evidence="1">Amine oxidase domain-containing protein</fullName>
    </recommendedName>
</protein>
<gene>
    <name evidence="2" type="ORF">CBRE1094_LOCUS7627</name>
</gene>
<dbReference type="GO" id="GO:0016491">
    <property type="term" value="F:oxidoreductase activity"/>
    <property type="evidence" value="ECO:0007669"/>
    <property type="project" value="InterPro"/>
</dbReference>
<dbReference type="EMBL" id="HBGU01014138">
    <property type="protein sequence ID" value="CAD9420929.1"/>
    <property type="molecule type" value="Transcribed_RNA"/>
</dbReference>
<evidence type="ECO:0000313" key="2">
    <source>
        <dbReference type="EMBL" id="CAD9420929.1"/>
    </source>
</evidence>
<evidence type="ECO:0000259" key="1">
    <source>
        <dbReference type="Pfam" id="PF01593"/>
    </source>
</evidence>
<reference evidence="2" key="1">
    <citation type="submission" date="2021-01" db="EMBL/GenBank/DDBJ databases">
        <authorList>
            <person name="Corre E."/>
            <person name="Pelletier E."/>
            <person name="Niang G."/>
            <person name="Scheremetjew M."/>
            <person name="Finn R."/>
            <person name="Kale V."/>
            <person name="Holt S."/>
            <person name="Cochrane G."/>
            <person name="Meng A."/>
            <person name="Brown T."/>
            <person name="Cohen L."/>
        </authorList>
    </citation>
    <scope>NUCLEOTIDE SEQUENCE</scope>
    <source>
        <strain evidence="2">UTEX LB 985</strain>
    </source>
</reference>
<sequence length="108" mass="11865">MLHQIAKTLPGASLARLQSRLVEARAFDWTELAHVHGGYSAPSYREGDGDRALYRGAEFGGRLCFAGEACEDACMTMSAALQSGRRAAREVLSLKSRDYESKMPRSKL</sequence>
<proteinExistence type="predicted"/>
<dbReference type="Gene3D" id="3.50.50.60">
    <property type="entry name" value="FAD/NAD(P)-binding domain"/>
    <property type="match status" value="1"/>
</dbReference>
<organism evidence="2">
    <name type="scientific">Haptolina brevifila</name>
    <dbReference type="NCBI Taxonomy" id="156173"/>
    <lineage>
        <taxon>Eukaryota</taxon>
        <taxon>Haptista</taxon>
        <taxon>Haptophyta</taxon>
        <taxon>Prymnesiophyceae</taxon>
        <taxon>Prymnesiales</taxon>
        <taxon>Prymnesiaceae</taxon>
        <taxon>Haptolina</taxon>
    </lineage>
</organism>